<comment type="caution">
    <text evidence="1">The sequence shown here is derived from an EMBL/GenBank/DDBJ whole genome shotgun (WGS) entry which is preliminary data.</text>
</comment>
<dbReference type="RefSeq" id="WP_229787828.1">
    <property type="nucleotide sequence ID" value="NZ_BMRB01000012.1"/>
</dbReference>
<protein>
    <submittedName>
        <fullName evidence="1">Cyclase</fullName>
    </submittedName>
</protein>
<reference evidence="1" key="2">
    <citation type="submission" date="2020-09" db="EMBL/GenBank/DDBJ databases">
        <authorList>
            <person name="Sun Q."/>
            <person name="Ohkuma M."/>
        </authorList>
    </citation>
    <scope>NUCLEOTIDE SEQUENCE</scope>
    <source>
        <strain evidence="1">JCM 3276</strain>
    </source>
</reference>
<proteinExistence type="predicted"/>
<dbReference type="Pfam" id="PF04199">
    <property type="entry name" value="Cyclase"/>
    <property type="match status" value="1"/>
</dbReference>
<dbReference type="PANTHER" id="PTHR31118:SF32">
    <property type="entry name" value="KYNURENINE FORMAMIDASE"/>
    <property type="match status" value="1"/>
</dbReference>
<dbReference type="Proteomes" id="UP000660680">
    <property type="component" value="Unassembled WGS sequence"/>
</dbReference>
<dbReference type="EMBL" id="BMRB01000012">
    <property type="protein sequence ID" value="GGS60224.1"/>
    <property type="molecule type" value="Genomic_DNA"/>
</dbReference>
<reference evidence="1" key="1">
    <citation type="journal article" date="2014" name="Int. J. Syst. Evol. Microbiol.">
        <title>Complete genome sequence of Corynebacterium casei LMG S-19264T (=DSM 44701T), isolated from a smear-ripened cheese.</title>
        <authorList>
            <consortium name="US DOE Joint Genome Institute (JGI-PGF)"/>
            <person name="Walter F."/>
            <person name="Albersmeier A."/>
            <person name="Kalinowski J."/>
            <person name="Ruckert C."/>
        </authorList>
    </citation>
    <scope>NUCLEOTIDE SEQUENCE</scope>
    <source>
        <strain evidence="1">JCM 3276</strain>
    </source>
</reference>
<organism evidence="1 2">
    <name type="scientific">Actinokineospora fastidiosa</name>
    <dbReference type="NCBI Taxonomy" id="1816"/>
    <lineage>
        <taxon>Bacteria</taxon>
        <taxon>Bacillati</taxon>
        <taxon>Actinomycetota</taxon>
        <taxon>Actinomycetes</taxon>
        <taxon>Pseudonocardiales</taxon>
        <taxon>Pseudonocardiaceae</taxon>
        <taxon>Actinokineospora</taxon>
    </lineage>
</organism>
<dbReference type="SUPFAM" id="SSF102198">
    <property type="entry name" value="Putative cyclase"/>
    <property type="match status" value="1"/>
</dbReference>
<gene>
    <name evidence="1" type="ORF">GCM10010171_64010</name>
</gene>
<sequence>MNTRVIDLSHPVEHNMVTYPGLPGPVIGDHLSRADSRGRYAEGTEFQIGTVTMLSNTGTYLDAPFHRFPDGADLAALDLSRLVDLDGVVIDATDRAVGPEAFADLDVTGRAVIVRTGWDRHWRTPEYGGAQAPFVTAAAAEWLVERQPALVGIDSVNIDDLADLSRPTHTALLAAGIPIIEHLRGLDRLSPAGFRFHAAPVGMVGMGTFPVRAYAIVDGV</sequence>
<evidence type="ECO:0000313" key="2">
    <source>
        <dbReference type="Proteomes" id="UP000660680"/>
    </source>
</evidence>
<keyword evidence="2" id="KW-1185">Reference proteome</keyword>
<dbReference type="InterPro" id="IPR037175">
    <property type="entry name" value="KFase_sf"/>
</dbReference>
<dbReference type="AlphaFoldDB" id="A0A918LK02"/>
<evidence type="ECO:0000313" key="1">
    <source>
        <dbReference type="EMBL" id="GGS60224.1"/>
    </source>
</evidence>
<dbReference type="GO" id="GO:0004061">
    <property type="term" value="F:arylformamidase activity"/>
    <property type="evidence" value="ECO:0007669"/>
    <property type="project" value="InterPro"/>
</dbReference>
<dbReference type="GO" id="GO:0019441">
    <property type="term" value="P:L-tryptophan catabolic process to kynurenine"/>
    <property type="evidence" value="ECO:0007669"/>
    <property type="project" value="InterPro"/>
</dbReference>
<dbReference type="Gene3D" id="3.50.30.50">
    <property type="entry name" value="Putative cyclase"/>
    <property type="match status" value="1"/>
</dbReference>
<dbReference type="InterPro" id="IPR007325">
    <property type="entry name" value="KFase/CYL"/>
</dbReference>
<dbReference type="PANTHER" id="PTHR31118">
    <property type="entry name" value="CYCLASE-LIKE PROTEIN 2"/>
    <property type="match status" value="1"/>
</dbReference>
<name>A0A918LK02_9PSEU</name>
<accession>A0A918LK02</accession>